<comment type="caution">
    <text evidence="8">The sequence shown here is derived from an EMBL/GenBank/DDBJ whole genome shotgun (WGS) entry which is preliminary data.</text>
</comment>
<dbReference type="PANTHER" id="PTHR14155:SF610">
    <property type="entry name" value="OS01G0755700 PROTEIN"/>
    <property type="match status" value="1"/>
</dbReference>
<dbReference type="AlphaFoldDB" id="A0A9W7YBQ3"/>
<keyword evidence="3" id="KW-0862">Zinc</keyword>
<evidence type="ECO:0000259" key="7">
    <source>
        <dbReference type="PROSITE" id="PS50089"/>
    </source>
</evidence>
<keyword evidence="9" id="KW-1185">Reference proteome</keyword>
<evidence type="ECO:0000256" key="5">
    <source>
        <dbReference type="SAM" id="MobiDB-lite"/>
    </source>
</evidence>
<evidence type="ECO:0000313" key="8">
    <source>
        <dbReference type="EMBL" id="KAJ1729129.1"/>
    </source>
</evidence>
<dbReference type="PANTHER" id="PTHR14155">
    <property type="entry name" value="RING FINGER DOMAIN-CONTAINING"/>
    <property type="match status" value="1"/>
</dbReference>
<dbReference type="InterPro" id="IPR053238">
    <property type="entry name" value="RING-H2_zinc_finger"/>
</dbReference>
<dbReference type="InterPro" id="IPR001841">
    <property type="entry name" value="Znf_RING"/>
</dbReference>
<dbReference type="SUPFAM" id="SSF57850">
    <property type="entry name" value="RING/U-box"/>
    <property type="match status" value="1"/>
</dbReference>
<sequence>MEPTVAASPAPTSTTDHAATTNYETPAAHWRTPGKAQTTITAVVFAVWALFAAALAVVIIRKRRAARRSGDAGARAEESTTDGAASVGRRSATRISKITLTAPQLALLPAMAFSDYAGSDLGADGEKTEVAIDIPVCAICLDNFEQTSMVRALACSHVFHADCVDRWLLKRSCRCPLCNSDTRGLPIQPRKPSSLKLAD</sequence>
<evidence type="ECO:0000313" key="9">
    <source>
        <dbReference type="Proteomes" id="UP001143981"/>
    </source>
</evidence>
<evidence type="ECO:0000256" key="3">
    <source>
        <dbReference type="ARBA" id="ARBA00022833"/>
    </source>
</evidence>
<proteinExistence type="predicted"/>
<protein>
    <recommendedName>
        <fullName evidence="7">RING-type domain-containing protein</fullName>
    </recommendedName>
</protein>
<dbReference type="EMBL" id="JANBOI010000669">
    <property type="protein sequence ID" value="KAJ1729129.1"/>
    <property type="molecule type" value="Genomic_DNA"/>
</dbReference>
<dbReference type="PROSITE" id="PS50089">
    <property type="entry name" value="ZF_RING_2"/>
    <property type="match status" value="1"/>
</dbReference>
<feature type="region of interest" description="Disordered" evidence="5">
    <location>
        <begin position="69"/>
        <end position="88"/>
    </location>
</feature>
<dbReference type="OrthoDB" id="8062037at2759"/>
<keyword evidence="6" id="KW-0812">Transmembrane</keyword>
<accession>A0A9W7YBQ3</accession>
<name>A0A9W7YBQ3_9FUNG</name>
<keyword evidence="6" id="KW-0472">Membrane</keyword>
<feature type="compositionally biased region" description="Basic and acidic residues" evidence="5">
    <location>
        <begin position="69"/>
        <end position="78"/>
    </location>
</feature>
<keyword evidence="2 4" id="KW-0863">Zinc-finger</keyword>
<feature type="region of interest" description="Disordered" evidence="5">
    <location>
        <begin position="1"/>
        <end position="21"/>
    </location>
</feature>
<evidence type="ECO:0000256" key="4">
    <source>
        <dbReference type="PROSITE-ProRule" id="PRU00175"/>
    </source>
</evidence>
<feature type="transmembrane region" description="Helical" evidence="6">
    <location>
        <begin position="40"/>
        <end position="60"/>
    </location>
</feature>
<keyword evidence="6" id="KW-1133">Transmembrane helix</keyword>
<dbReference type="Gene3D" id="3.30.40.10">
    <property type="entry name" value="Zinc/RING finger domain, C3HC4 (zinc finger)"/>
    <property type="match status" value="1"/>
</dbReference>
<dbReference type="InterPro" id="IPR013083">
    <property type="entry name" value="Znf_RING/FYVE/PHD"/>
</dbReference>
<dbReference type="SMART" id="SM00184">
    <property type="entry name" value="RING"/>
    <property type="match status" value="1"/>
</dbReference>
<feature type="domain" description="RING-type" evidence="7">
    <location>
        <begin position="137"/>
        <end position="179"/>
    </location>
</feature>
<gene>
    <name evidence="8" type="ORF">LPJ61_003675</name>
</gene>
<reference evidence="8" key="1">
    <citation type="submission" date="2022-07" db="EMBL/GenBank/DDBJ databases">
        <title>Phylogenomic reconstructions and comparative analyses of Kickxellomycotina fungi.</title>
        <authorList>
            <person name="Reynolds N.K."/>
            <person name="Stajich J.E."/>
            <person name="Barry K."/>
            <person name="Grigoriev I.V."/>
            <person name="Crous P."/>
            <person name="Smith M.E."/>
        </authorList>
    </citation>
    <scope>NUCLEOTIDE SEQUENCE</scope>
    <source>
        <strain evidence="8">BCRC 34381</strain>
    </source>
</reference>
<keyword evidence="1" id="KW-0479">Metal-binding</keyword>
<evidence type="ECO:0000256" key="2">
    <source>
        <dbReference type="ARBA" id="ARBA00022771"/>
    </source>
</evidence>
<evidence type="ECO:0000256" key="1">
    <source>
        <dbReference type="ARBA" id="ARBA00022723"/>
    </source>
</evidence>
<dbReference type="CDD" id="cd16454">
    <property type="entry name" value="RING-H2_PA-TM-RING"/>
    <property type="match status" value="1"/>
</dbReference>
<dbReference type="GO" id="GO:0008270">
    <property type="term" value="F:zinc ion binding"/>
    <property type="evidence" value="ECO:0007669"/>
    <property type="project" value="UniProtKB-KW"/>
</dbReference>
<dbReference type="Pfam" id="PF13639">
    <property type="entry name" value="zf-RING_2"/>
    <property type="match status" value="1"/>
</dbReference>
<organism evidence="8 9">
    <name type="scientific">Coemansia biformis</name>
    <dbReference type="NCBI Taxonomy" id="1286918"/>
    <lineage>
        <taxon>Eukaryota</taxon>
        <taxon>Fungi</taxon>
        <taxon>Fungi incertae sedis</taxon>
        <taxon>Zoopagomycota</taxon>
        <taxon>Kickxellomycotina</taxon>
        <taxon>Kickxellomycetes</taxon>
        <taxon>Kickxellales</taxon>
        <taxon>Kickxellaceae</taxon>
        <taxon>Coemansia</taxon>
    </lineage>
</organism>
<evidence type="ECO:0000256" key="6">
    <source>
        <dbReference type="SAM" id="Phobius"/>
    </source>
</evidence>
<dbReference type="Proteomes" id="UP001143981">
    <property type="component" value="Unassembled WGS sequence"/>
</dbReference>